<name>A0AAW2NLX5_9LAMI</name>
<gene>
    <name evidence="2" type="ORF">Sangu_1323000</name>
</gene>
<reference evidence="2" key="1">
    <citation type="submission" date="2020-06" db="EMBL/GenBank/DDBJ databases">
        <authorList>
            <person name="Li T."/>
            <person name="Hu X."/>
            <person name="Zhang T."/>
            <person name="Song X."/>
            <person name="Zhang H."/>
            <person name="Dai N."/>
            <person name="Sheng W."/>
            <person name="Hou X."/>
            <person name="Wei L."/>
        </authorList>
    </citation>
    <scope>NUCLEOTIDE SEQUENCE</scope>
    <source>
        <strain evidence="2">G01</strain>
        <tissue evidence="2">Leaf</tissue>
    </source>
</reference>
<protein>
    <submittedName>
        <fullName evidence="2">Nitrate reductase [NADH]</fullName>
    </submittedName>
</protein>
<dbReference type="AlphaFoldDB" id="A0AAW2NLX5"/>
<evidence type="ECO:0000313" key="2">
    <source>
        <dbReference type="EMBL" id="KAL0344356.1"/>
    </source>
</evidence>
<dbReference type="SUPFAM" id="SSF56524">
    <property type="entry name" value="Oxidoreductase molybdopterin-binding domain"/>
    <property type="match status" value="1"/>
</dbReference>
<dbReference type="Gene3D" id="3.90.420.10">
    <property type="entry name" value="Oxidoreductase, molybdopterin-binding domain"/>
    <property type="match status" value="1"/>
</dbReference>
<comment type="caution">
    <text evidence="2">The sequence shown here is derived from an EMBL/GenBank/DDBJ whole genome shotgun (WGS) entry which is preliminary data.</text>
</comment>
<feature type="region of interest" description="Disordered" evidence="1">
    <location>
        <begin position="15"/>
        <end position="74"/>
    </location>
</feature>
<accession>A0AAW2NLX5</accession>
<proteinExistence type="predicted"/>
<dbReference type="PRINTS" id="PR00407">
    <property type="entry name" value="EUMOPTERIN"/>
</dbReference>
<organism evidence="2">
    <name type="scientific">Sesamum angustifolium</name>
    <dbReference type="NCBI Taxonomy" id="2727405"/>
    <lineage>
        <taxon>Eukaryota</taxon>
        <taxon>Viridiplantae</taxon>
        <taxon>Streptophyta</taxon>
        <taxon>Embryophyta</taxon>
        <taxon>Tracheophyta</taxon>
        <taxon>Spermatophyta</taxon>
        <taxon>Magnoliopsida</taxon>
        <taxon>eudicotyledons</taxon>
        <taxon>Gunneridae</taxon>
        <taxon>Pentapetalae</taxon>
        <taxon>asterids</taxon>
        <taxon>lamiids</taxon>
        <taxon>Lamiales</taxon>
        <taxon>Pedaliaceae</taxon>
        <taxon>Sesamum</taxon>
    </lineage>
</organism>
<sequence>MAASVENRHLVALKGFQGLPCKPGPTSHDSPVRGCSLPPSADITLPNNPNLNATARFDYSSSDEDDDDDDENDYSSAIKKANAELEPSVLDSRDEATADNWVVRNPSMVRLTGKHPFNAEPPLPRLMHTVSSPRSPPLRPQPRSVYNEWTVEVTGLVKNPCAHHAPLEPFPSREFPRHARLRRKPRKEPWSKIGCSGARDFHSVWRGVLALFLNVAGLWARKRAHSTCVSKGRKICPAAADPNMGRA</sequence>
<feature type="compositionally biased region" description="Acidic residues" evidence="1">
    <location>
        <begin position="61"/>
        <end position="73"/>
    </location>
</feature>
<dbReference type="InterPro" id="IPR036374">
    <property type="entry name" value="OxRdtase_Mopterin-bd_sf"/>
</dbReference>
<dbReference type="EMBL" id="JACGWK010000007">
    <property type="protein sequence ID" value="KAL0344356.1"/>
    <property type="molecule type" value="Genomic_DNA"/>
</dbReference>
<reference evidence="2" key="2">
    <citation type="journal article" date="2024" name="Plant">
        <title>Genomic evolution and insights into agronomic trait innovations of Sesamum species.</title>
        <authorList>
            <person name="Miao H."/>
            <person name="Wang L."/>
            <person name="Qu L."/>
            <person name="Liu H."/>
            <person name="Sun Y."/>
            <person name="Le M."/>
            <person name="Wang Q."/>
            <person name="Wei S."/>
            <person name="Zheng Y."/>
            <person name="Lin W."/>
            <person name="Duan Y."/>
            <person name="Cao H."/>
            <person name="Xiong S."/>
            <person name="Wang X."/>
            <person name="Wei L."/>
            <person name="Li C."/>
            <person name="Ma Q."/>
            <person name="Ju M."/>
            <person name="Zhao R."/>
            <person name="Li G."/>
            <person name="Mu C."/>
            <person name="Tian Q."/>
            <person name="Mei H."/>
            <person name="Zhang T."/>
            <person name="Gao T."/>
            <person name="Zhang H."/>
        </authorList>
    </citation>
    <scope>NUCLEOTIDE SEQUENCE</scope>
    <source>
        <strain evidence="2">G01</strain>
    </source>
</reference>
<dbReference type="GO" id="GO:0016491">
    <property type="term" value="F:oxidoreductase activity"/>
    <property type="evidence" value="ECO:0007669"/>
    <property type="project" value="InterPro"/>
</dbReference>
<dbReference type="InterPro" id="IPR008335">
    <property type="entry name" value="Mopterin_OxRdtase_euk"/>
</dbReference>
<evidence type="ECO:0000256" key="1">
    <source>
        <dbReference type="SAM" id="MobiDB-lite"/>
    </source>
</evidence>